<dbReference type="Gene3D" id="1.50.10.10">
    <property type="match status" value="1"/>
</dbReference>
<evidence type="ECO:0000313" key="3">
    <source>
        <dbReference type="EMBL" id="OPH59921.1"/>
    </source>
</evidence>
<dbReference type="PROSITE" id="PS51175">
    <property type="entry name" value="CBM6"/>
    <property type="match status" value="1"/>
</dbReference>
<dbReference type="EMBL" id="MBTG01000005">
    <property type="protein sequence ID" value="OPH59921.1"/>
    <property type="molecule type" value="Genomic_DNA"/>
</dbReference>
<keyword evidence="1" id="KW-0732">Signal</keyword>
<keyword evidence="4" id="KW-1185">Reference proteome</keyword>
<evidence type="ECO:0000259" key="2">
    <source>
        <dbReference type="PROSITE" id="PS51175"/>
    </source>
</evidence>
<feature type="chain" id="PRO_5011962956" description="CBM6 domain-containing protein" evidence="1">
    <location>
        <begin position="31"/>
        <end position="921"/>
    </location>
</feature>
<dbReference type="SUPFAM" id="SSF48208">
    <property type="entry name" value="Six-hairpin glycosidases"/>
    <property type="match status" value="1"/>
</dbReference>
<feature type="signal peptide" evidence="1">
    <location>
        <begin position="1"/>
        <end position="30"/>
    </location>
</feature>
<dbReference type="RefSeq" id="WP_079409954.1">
    <property type="nucleotide sequence ID" value="NZ_MBTG01000005.1"/>
</dbReference>
<dbReference type="Pfam" id="PF22124">
    <property type="entry name" value="Glyco_hydro_95_cat"/>
    <property type="match status" value="1"/>
</dbReference>
<dbReference type="InterPro" id="IPR005084">
    <property type="entry name" value="CBM6"/>
</dbReference>
<dbReference type="InterPro" id="IPR027414">
    <property type="entry name" value="GH95_N_dom"/>
</dbReference>
<comment type="caution">
    <text evidence="3">The sequence shown here is derived from an EMBL/GenBank/DDBJ whole genome shotgun (WGS) entry which is preliminary data.</text>
</comment>
<dbReference type="Pfam" id="PF21307">
    <property type="entry name" value="Glyco_hydro_95_C"/>
    <property type="match status" value="1"/>
</dbReference>
<dbReference type="GO" id="GO:0030246">
    <property type="term" value="F:carbohydrate binding"/>
    <property type="evidence" value="ECO:0007669"/>
    <property type="project" value="InterPro"/>
</dbReference>
<dbReference type="GO" id="GO:0005975">
    <property type="term" value="P:carbohydrate metabolic process"/>
    <property type="evidence" value="ECO:0007669"/>
    <property type="project" value="InterPro"/>
</dbReference>
<dbReference type="InterPro" id="IPR012341">
    <property type="entry name" value="6hp_glycosidase-like_sf"/>
</dbReference>
<dbReference type="InterPro" id="IPR049053">
    <property type="entry name" value="AFCA-like_C"/>
</dbReference>
<dbReference type="PANTHER" id="PTHR31084:SF0">
    <property type="entry name" value="ALPHA-L-FUCOSIDASE 2"/>
    <property type="match status" value="1"/>
</dbReference>
<accession>A0A1V4HPG1</accession>
<dbReference type="Pfam" id="PF14498">
    <property type="entry name" value="Glyco_hyd_65N_2"/>
    <property type="match status" value="1"/>
</dbReference>
<proteinExistence type="predicted"/>
<evidence type="ECO:0000313" key="4">
    <source>
        <dbReference type="Proteomes" id="UP000190626"/>
    </source>
</evidence>
<dbReference type="OrthoDB" id="9776971at2"/>
<dbReference type="PANTHER" id="PTHR31084">
    <property type="entry name" value="ALPHA-L-FUCOSIDASE 2"/>
    <property type="match status" value="1"/>
</dbReference>
<name>A0A1V4HPG1_9BACL</name>
<evidence type="ECO:0000256" key="1">
    <source>
        <dbReference type="SAM" id="SignalP"/>
    </source>
</evidence>
<sequence length="921" mass="101333">MNRTRRKLNCLALFIFLLLVSFFGGSYASASETSAENVYEFESVASTASGGTLANYPDLNSSAGAWRMLSTSTVGAYVEYTVNVPAPGPYTVFIKNKKVDSRGIYQLSVDGVNQGGTVDLYASTPLYTEVNHGTVNFASGGNKTFRFTVTGKNSSSLGYTLGLDAIRLVNQRQSQRLWYTAPAANWETEALPIGNGKLGGMVFGGTGADRVQINEATIFSGRKVQTTPANYTEFSQIKTALNNNDFASAKTHFNNWLSNVPTDYGPEDFGEYQNLGDINLTFAGHESGTSNYVRELNLNTGMAKVSYEKDGKTFTREYFSSYPDNVMVIRLTSSAPQSITTQVSMASAQYNIVQSSSENNTLIVNGKNNTGALSFQTRIKVLPSGGSQSIASNVASVTNADSVTILMSTYTTYTNNWLNYAGNTDYAADVTNAVYNAGNKTYEQLKSTHTSDYTNLFDRVSLDFKGANMDAVPTDTRLTNYKNCSADPGLESLLFQYGRYLLISSSRQGGQPANLQGIWNNSNTPKWGSMYCFNINFNMNYWPAQVTNLTETHMPMIDLIDSLRPSGRETAKNYFNISTGWFAAKKTDVWGFTMPYRPADSGLFMGGSGWLAQDVWEYYSFTRDTNYLATKGYPILKEAAQFYLNFLTPSGNFLISTPSTSPENSFKYNGASYQMSAGTEVDHRIIEELFNNTITASTILGVDDTFRSQLQTAVAKIPQPQIGSLGQIKEWYQGDFIESTPTHRHISQLYGLFPGNTISPLTIPALADAAKVSLNRRGDLSTGWSMAWKINAWANLLDGQRAYTLLNMQLKNLIYKNLFDTHPPFQIDGNFGFTSGIAEMLLQSTYAKQIHLLPAMPSNWPNGSVKGLKARGNFTVDMDWSSRSLTKAVIKGSPNETGTIRYGTSVIPFTLDSSGVYTYIP</sequence>
<protein>
    <recommendedName>
        <fullName evidence="2">CBM6 domain-containing protein</fullName>
    </recommendedName>
</protein>
<dbReference type="GO" id="GO:0004560">
    <property type="term" value="F:alpha-L-fucosidase activity"/>
    <property type="evidence" value="ECO:0007669"/>
    <property type="project" value="TreeGrafter"/>
</dbReference>
<dbReference type="STRING" id="1469647.BC351_18515"/>
<dbReference type="Proteomes" id="UP000190626">
    <property type="component" value="Unassembled WGS sequence"/>
</dbReference>
<reference evidence="4" key="1">
    <citation type="submission" date="2016-07" db="EMBL/GenBank/DDBJ databases">
        <authorList>
            <person name="Florea S."/>
            <person name="Webb J.S."/>
            <person name="Jaromczyk J."/>
            <person name="Schardl C.L."/>
        </authorList>
    </citation>
    <scope>NUCLEOTIDE SEQUENCE [LARGE SCALE GENOMIC DNA]</scope>
    <source>
        <strain evidence="4">CY1</strain>
    </source>
</reference>
<organism evidence="3 4">
    <name type="scientific">Paenibacillus ferrarius</name>
    <dbReference type="NCBI Taxonomy" id="1469647"/>
    <lineage>
        <taxon>Bacteria</taxon>
        <taxon>Bacillati</taxon>
        <taxon>Bacillota</taxon>
        <taxon>Bacilli</taxon>
        <taxon>Bacillales</taxon>
        <taxon>Paenibacillaceae</taxon>
        <taxon>Paenibacillus</taxon>
    </lineage>
</organism>
<dbReference type="InterPro" id="IPR008928">
    <property type="entry name" value="6-hairpin_glycosidase_sf"/>
</dbReference>
<feature type="domain" description="CBM6" evidence="2">
    <location>
        <begin position="37"/>
        <end position="169"/>
    </location>
</feature>
<gene>
    <name evidence="3" type="ORF">BC351_18515</name>
</gene>
<dbReference type="Gene3D" id="2.60.120.260">
    <property type="entry name" value="Galactose-binding domain-like"/>
    <property type="match status" value="1"/>
</dbReference>
<dbReference type="InterPro" id="IPR054363">
    <property type="entry name" value="GH95_cat"/>
</dbReference>
<dbReference type="AlphaFoldDB" id="A0A1V4HPG1"/>